<dbReference type="EMBL" id="CP000575">
    <property type="protein sequence ID" value="ABN69618.1"/>
    <property type="molecule type" value="Genomic_DNA"/>
</dbReference>
<reference evidence="3" key="1">
    <citation type="journal article" date="2009" name="BMC Genomics">
        <title>The complete genome sequence of Staphylothermus marinus reveals differences in sulfur metabolism among heterotrophic Crenarchaeota.</title>
        <authorList>
            <person name="Anderson I.J."/>
            <person name="Dharmarajan L."/>
            <person name="Rodriguez J."/>
            <person name="Hooper S."/>
            <person name="Porat I."/>
            <person name="Ulrich L.E."/>
            <person name="Elkins J.G."/>
            <person name="Mavromatis K."/>
            <person name="Sun H."/>
            <person name="Land M."/>
            <person name="Lapidus A."/>
            <person name="Lucas S."/>
            <person name="Barry K."/>
            <person name="Huber H."/>
            <person name="Zhulin I.B."/>
            <person name="Whitman W.B."/>
            <person name="Mukhopadhyay B."/>
            <person name="Woese C."/>
            <person name="Bristow J."/>
            <person name="Kyrpides N."/>
        </authorList>
    </citation>
    <scope>NUCLEOTIDE SEQUENCE [LARGE SCALE GENOMIC DNA]</scope>
    <source>
        <strain evidence="3">ATCC 43588 / DSM 3639 / JCM 9404 / F1</strain>
    </source>
</reference>
<sequence>MVSEIAEKIRKVLTYQNGLLLLLLINILLLSTAIFSWNYYDVRYFLEWADVVRDHGILFVYKYARKVAYPPIAVLTFVLPHLLATSITTSLPIIRLIDKLPLIIAFNLIFIFLRNKHGLKTAYYWLANAVPYLVILVYQFDLLPALFILLAAYELAKPSRNPVKVAVYLALAILYKQILIFLALIPLIIYYKEKRFTDLKKYVVTGIAVASIVILPFFVVDPYAFIYKVLIYHSQRYPQELSLWAIPLYLYNYDYTRLPSWITVTWLPIYVVALVFYFVKIIKIDRFDESIIYKYFVIYILMTLIVNKVNNLGYLTWALPLLAIIINSKNSMLDGSRFLYIAISWIEGILYPFVTLFAAAVVYGSVLIIEDLSYYSALWAIERSIDRTTFVFSFIDYMRVYFYNFFEALYRGMGISATIFTLLYNWYLAYTLYKIYKYYP</sequence>
<dbReference type="AlphaFoldDB" id="A3DLV8"/>
<keyword evidence="1" id="KW-1133">Transmembrane helix</keyword>
<organism evidence="2 3">
    <name type="scientific">Staphylothermus marinus (strain ATCC 43588 / DSM 3639 / JCM 9404 / F1)</name>
    <dbReference type="NCBI Taxonomy" id="399550"/>
    <lineage>
        <taxon>Archaea</taxon>
        <taxon>Thermoproteota</taxon>
        <taxon>Thermoprotei</taxon>
        <taxon>Desulfurococcales</taxon>
        <taxon>Desulfurococcaceae</taxon>
        <taxon>Staphylothermus</taxon>
    </lineage>
</organism>
<feature type="transmembrane region" description="Helical" evidence="1">
    <location>
        <begin position="202"/>
        <end position="220"/>
    </location>
</feature>
<dbReference type="eggNOG" id="arCOG06688">
    <property type="taxonomic scope" value="Archaea"/>
</dbReference>
<protein>
    <recommendedName>
        <fullName evidence="4">DUF2029 domain-containing protein</fullName>
    </recommendedName>
</protein>
<keyword evidence="1" id="KW-0472">Membrane</keyword>
<reference evidence="2 3" key="2">
    <citation type="journal article" date="2009" name="Stand. Genomic Sci.">
        <title>Complete genome sequence of Staphylothermus marinus Stetter and Fiala 1986 type strain F1.</title>
        <authorList>
            <person name="Anderson I.J."/>
            <person name="Sun H."/>
            <person name="Lapidus A."/>
            <person name="Copeland A."/>
            <person name="Glavina Del Rio T."/>
            <person name="Tice H."/>
            <person name="Dalin E."/>
            <person name="Lucas S."/>
            <person name="Barry K."/>
            <person name="Land M."/>
            <person name="Richardson P."/>
            <person name="Huber H."/>
            <person name="Kyrpides N.C."/>
        </authorList>
    </citation>
    <scope>NUCLEOTIDE SEQUENCE [LARGE SCALE GENOMIC DNA]</scope>
    <source>
        <strain evidence="3">ATCC 43588 / DSM 3639 / JCM 9404 / F1</strain>
    </source>
</reference>
<gene>
    <name evidence="2" type="ordered locus">Smar_0510</name>
</gene>
<feature type="transmembrane region" description="Helical" evidence="1">
    <location>
        <begin position="20"/>
        <end position="40"/>
    </location>
</feature>
<evidence type="ECO:0008006" key="4">
    <source>
        <dbReference type="Google" id="ProtNLM"/>
    </source>
</evidence>
<name>A3DLV8_STAMF</name>
<feature type="transmembrane region" description="Helical" evidence="1">
    <location>
        <begin position="408"/>
        <end position="428"/>
    </location>
</feature>
<feature type="transmembrane region" description="Helical" evidence="1">
    <location>
        <begin position="258"/>
        <end position="279"/>
    </location>
</feature>
<feature type="transmembrane region" description="Helical" evidence="1">
    <location>
        <begin position="349"/>
        <end position="369"/>
    </location>
</feature>
<feature type="transmembrane region" description="Helical" evidence="1">
    <location>
        <begin position="125"/>
        <end position="153"/>
    </location>
</feature>
<keyword evidence="3" id="KW-1185">Reference proteome</keyword>
<keyword evidence="1" id="KW-0812">Transmembrane</keyword>
<evidence type="ECO:0000256" key="1">
    <source>
        <dbReference type="SAM" id="Phobius"/>
    </source>
</evidence>
<dbReference type="KEGG" id="smr:Smar_0510"/>
<proteinExistence type="predicted"/>
<dbReference type="Proteomes" id="UP000000254">
    <property type="component" value="Chromosome"/>
</dbReference>
<feature type="transmembrane region" description="Helical" evidence="1">
    <location>
        <begin position="165"/>
        <end position="190"/>
    </location>
</feature>
<feature type="transmembrane region" description="Helical" evidence="1">
    <location>
        <begin position="291"/>
        <end position="306"/>
    </location>
</feature>
<dbReference type="STRING" id="399550.Smar_0510"/>
<dbReference type="HOGENOM" id="CLU_619145_0_0_2"/>
<evidence type="ECO:0000313" key="3">
    <source>
        <dbReference type="Proteomes" id="UP000000254"/>
    </source>
</evidence>
<accession>A3DLV8</accession>
<evidence type="ECO:0000313" key="2">
    <source>
        <dbReference type="EMBL" id="ABN69618.1"/>
    </source>
</evidence>
<feature type="transmembrane region" description="Helical" evidence="1">
    <location>
        <begin position="93"/>
        <end position="113"/>
    </location>
</feature>